<feature type="transmembrane region" description="Helical" evidence="7">
    <location>
        <begin position="153"/>
        <end position="172"/>
    </location>
</feature>
<feature type="domain" description="ABC transmembrane type-1" evidence="8">
    <location>
        <begin position="90"/>
        <end position="279"/>
    </location>
</feature>
<evidence type="ECO:0000256" key="5">
    <source>
        <dbReference type="ARBA" id="ARBA00022989"/>
    </source>
</evidence>
<comment type="subcellular location">
    <subcellularLocation>
        <location evidence="1 7">Cell membrane</location>
        <topology evidence="1 7">Multi-pass membrane protein</topology>
    </subcellularLocation>
</comment>
<evidence type="ECO:0000256" key="4">
    <source>
        <dbReference type="ARBA" id="ARBA00022692"/>
    </source>
</evidence>
<reference evidence="10" key="1">
    <citation type="submission" date="2011-12" db="EMBL/GenBank/DDBJ databases">
        <title>The complete genome of chromosome of Sulfobacillus acidophilus DSM 10332.</title>
        <authorList>
            <person name="Lucas S."/>
            <person name="Han J."/>
            <person name="Lapidus A."/>
            <person name="Bruce D."/>
            <person name="Goodwin L."/>
            <person name="Pitluck S."/>
            <person name="Peters L."/>
            <person name="Kyrpides N."/>
            <person name="Mavromatis K."/>
            <person name="Ivanova N."/>
            <person name="Mikhailova N."/>
            <person name="Chertkov O."/>
            <person name="Saunders E."/>
            <person name="Detter J.C."/>
            <person name="Tapia R."/>
            <person name="Han C."/>
            <person name="Land M."/>
            <person name="Hauser L."/>
            <person name="Markowitz V."/>
            <person name="Cheng J.-F."/>
            <person name="Hugenholtz P."/>
            <person name="Woyke T."/>
            <person name="Wu D."/>
            <person name="Pukall R."/>
            <person name="Gehrich-Schroeter G."/>
            <person name="Schneider S."/>
            <person name="Klenk H.-P."/>
            <person name="Eisen J.A."/>
        </authorList>
    </citation>
    <scope>NUCLEOTIDE SEQUENCE [LARGE SCALE GENOMIC DNA]</scope>
    <source>
        <strain evidence="10">ATCC 700253 / DSM 10332 / NAL</strain>
    </source>
</reference>
<reference evidence="9 10" key="2">
    <citation type="journal article" date="2012" name="Stand. Genomic Sci.">
        <title>Complete genome sequence of the moderately thermophilic mineral-sulfide-oxidizing firmicute Sulfobacillus acidophilus type strain (NAL(T)).</title>
        <authorList>
            <person name="Anderson I."/>
            <person name="Chertkov O."/>
            <person name="Chen A."/>
            <person name="Saunders E."/>
            <person name="Lapidus A."/>
            <person name="Nolan M."/>
            <person name="Lucas S."/>
            <person name="Hammon N."/>
            <person name="Deshpande S."/>
            <person name="Cheng J.F."/>
            <person name="Han C."/>
            <person name="Tapia R."/>
            <person name="Goodwin L.A."/>
            <person name="Pitluck S."/>
            <person name="Liolios K."/>
            <person name="Pagani I."/>
            <person name="Ivanova N."/>
            <person name="Mikhailova N."/>
            <person name="Pati A."/>
            <person name="Palaniappan K."/>
            <person name="Land M."/>
            <person name="Pan C."/>
            <person name="Rohde M."/>
            <person name="Pukall R."/>
            <person name="Goker M."/>
            <person name="Detter J.C."/>
            <person name="Woyke T."/>
            <person name="Bristow J."/>
            <person name="Eisen J.A."/>
            <person name="Markowitz V."/>
            <person name="Hugenholtz P."/>
            <person name="Kyrpides N.C."/>
            <person name="Klenk H.P."/>
            <person name="Mavromatis K."/>
        </authorList>
    </citation>
    <scope>NUCLEOTIDE SEQUENCE [LARGE SCALE GENOMIC DNA]</scope>
    <source>
        <strain evidence="10">ATCC 700253 / DSM 10332 / NAL</strain>
    </source>
</reference>
<feature type="transmembrane region" description="Helical" evidence="7">
    <location>
        <begin position="129"/>
        <end position="147"/>
    </location>
</feature>
<dbReference type="KEGG" id="sap:Sulac_3194"/>
<dbReference type="AlphaFoldDB" id="G8TSE8"/>
<dbReference type="Pfam" id="PF00528">
    <property type="entry name" value="BPD_transp_1"/>
    <property type="match status" value="1"/>
</dbReference>
<evidence type="ECO:0000256" key="1">
    <source>
        <dbReference type="ARBA" id="ARBA00004651"/>
    </source>
</evidence>
<dbReference type="Pfam" id="PF12911">
    <property type="entry name" value="OppC_N"/>
    <property type="match status" value="1"/>
</dbReference>
<dbReference type="InterPro" id="IPR050366">
    <property type="entry name" value="BP-dependent_transpt_permease"/>
</dbReference>
<dbReference type="EMBL" id="CP003179">
    <property type="protein sequence ID" value="AEW06640.1"/>
    <property type="molecule type" value="Genomic_DNA"/>
</dbReference>
<dbReference type="InterPro" id="IPR053385">
    <property type="entry name" value="ABC_transport_permease"/>
</dbReference>
<dbReference type="PATRIC" id="fig|679936.5.peg.3303"/>
<protein>
    <submittedName>
        <fullName evidence="9">ABC-type transporter, integral membrane subunit</fullName>
    </submittedName>
</protein>
<dbReference type="HOGENOM" id="CLU_028518_1_1_9"/>
<sequence>MSAIEKNPSVITDSRPSSRVWRRLTKNPLAVLGLVLVTALLLLAIWGPALAPYGPDATHFSEALAAPSSRHWLGTDDLGRDILSRILWGARGTLVAGLGIVLLGVIVGVPLGLVAGYHGGWVDDVIMRVVDAALAFPSLVLALAIEWLLGPSLVNAVIAIGVVTIPQFARITRGQVLTIREREYVDAAVALGVSPVRIMGRHILPNIMTPLIVIATLNLGTSILAVASLSFLGLGPPPPAPNWGAMLQEGSQYLNIAPWVSFFPGAAIFLAVLGFSSLGDGLRDVLDPTL</sequence>
<dbReference type="SUPFAM" id="SSF161098">
    <property type="entry name" value="MetI-like"/>
    <property type="match status" value="1"/>
</dbReference>
<organism evidence="9 10">
    <name type="scientific">Sulfobacillus acidophilus (strain ATCC 700253 / DSM 10332 / NAL)</name>
    <dbReference type="NCBI Taxonomy" id="679936"/>
    <lineage>
        <taxon>Bacteria</taxon>
        <taxon>Bacillati</taxon>
        <taxon>Bacillota</taxon>
        <taxon>Clostridia</taxon>
        <taxon>Eubacteriales</taxon>
        <taxon>Clostridiales Family XVII. Incertae Sedis</taxon>
        <taxon>Sulfobacillus</taxon>
    </lineage>
</organism>
<name>G8TSE8_SULAD</name>
<feature type="transmembrane region" description="Helical" evidence="7">
    <location>
        <begin position="29"/>
        <end position="51"/>
    </location>
</feature>
<comment type="similarity">
    <text evidence="7">Belongs to the binding-protein-dependent transport system permease family.</text>
</comment>
<evidence type="ECO:0000256" key="3">
    <source>
        <dbReference type="ARBA" id="ARBA00022475"/>
    </source>
</evidence>
<dbReference type="InterPro" id="IPR035906">
    <property type="entry name" value="MetI-like_sf"/>
</dbReference>
<dbReference type="CDD" id="cd06261">
    <property type="entry name" value="TM_PBP2"/>
    <property type="match status" value="1"/>
</dbReference>
<dbReference type="GO" id="GO:0055085">
    <property type="term" value="P:transmembrane transport"/>
    <property type="evidence" value="ECO:0007669"/>
    <property type="project" value="InterPro"/>
</dbReference>
<evidence type="ECO:0000256" key="7">
    <source>
        <dbReference type="RuleBase" id="RU363032"/>
    </source>
</evidence>
<feature type="transmembrane region" description="Helical" evidence="7">
    <location>
        <begin position="94"/>
        <end position="117"/>
    </location>
</feature>
<proteinExistence type="inferred from homology"/>
<dbReference type="STRING" id="679936.Sulac_3194"/>
<dbReference type="NCBIfam" id="NF045474">
    <property type="entry name" value="Opp2C"/>
    <property type="match status" value="1"/>
</dbReference>
<keyword evidence="5 7" id="KW-1133">Transmembrane helix</keyword>
<gene>
    <name evidence="9" type="ordered locus">Sulac_3194</name>
</gene>
<evidence type="ECO:0000313" key="9">
    <source>
        <dbReference type="EMBL" id="AEW06640.1"/>
    </source>
</evidence>
<feature type="transmembrane region" description="Helical" evidence="7">
    <location>
        <begin position="253"/>
        <end position="275"/>
    </location>
</feature>
<keyword evidence="2 7" id="KW-0813">Transport</keyword>
<dbReference type="PROSITE" id="PS50928">
    <property type="entry name" value="ABC_TM1"/>
    <property type="match status" value="1"/>
</dbReference>
<dbReference type="PANTHER" id="PTHR43386:SF25">
    <property type="entry name" value="PEPTIDE ABC TRANSPORTER PERMEASE PROTEIN"/>
    <property type="match status" value="1"/>
</dbReference>
<keyword evidence="10" id="KW-1185">Reference proteome</keyword>
<dbReference type="Gene3D" id="1.10.3720.10">
    <property type="entry name" value="MetI-like"/>
    <property type="match status" value="1"/>
</dbReference>
<evidence type="ECO:0000256" key="2">
    <source>
        <dbReference type="ARBA" id="ARBA00022448"/>
    </source>
</evidence>
<evidence type="ECO:0000256" key="6">
    <source>
        <dbReference type="ARBA" id="ARBA00023136"/>
    </source>
</evidence>
<keyword evidence="4 7" id="KW-0812">Transmembrane</keyword>
<evidence type="ECO:0000313" key="10">
    <source>
        <dbReference type="Proteomes" id="UP000005439"/>
    </source>
</evidence>
<dbReference type="PANTHER" id="PTHR43386">
    <property type="entry name" value="OLIGOPEPTIDE TRANSPORT SYSTEM PERMEASE PROTEIN APPC"/>
    <property type="match status" value="1"/>
</dbReference>
<keyword evidence="3" id="KW-1003">Cell membrane</keyword>
<dbReference type="InterPro" id="IPR000515">
    <property type="entry name" value="MetI-like"/>
</dbReference>
<evidence type="ECO:0000259" key="8">
    <source>
        <dbReference type="PROSITE" id="PS50928"/>
    </source>
</evidence>
<dbReference type="GO" id="GO:0005886">
    <property type="term" value="C:plasma membrane"/>
    <property type="evidence" value="ECO:0007669"/>
    <property type="project" value="UniProtKB-SubCell"/>
</dbReference>
<keyword evidence="6 7" id="KW-0472">Membrane</keyword>
<feature type="transmembrane region" description="Helical" evidence="7">
    <location>
        <begin position="207"/>
        <end position="233"/>
    </location>
</feature>
<dbReference type="InterPro" id="IPR025966">
    <property type="entry name" value="OppC_N"/>
</dbReference>
<accession>G8TSE8</accession>
<dbReference type="Proteomes" id="UP000005439">
    <property type="component" value="Chromosome"/>
</dbReference>